<organism evidence="4">
    <name type="scientific">mine drainage metagenome</name>
    <dbReference type="NCBI Taxonomy" id="410659"/>
    <lineage>
        <taxon>unclassified sequences</taxon>
        <taxon>metagenomes</taxon>
        <taxon>ecological metagenomes</taxon>
    </lineage>
</organism>
<feature type="compositionally biased region" description="Basic residues" evidence="2">
    <location>
        <begin position="237"/>
        <end position="246"/>
    </location>
</feature>
<dbReference type="Pfam" id="PF01551">
    <property type="entry name" value="Peptidase_M23"/>
    <property type="match status" value="1"/>
</dbReference>
<keyword evidence="1" id="KW-0175">Coiled coil</keyword>
<dbReference type="Gene3D" id="6.10.250.3150">
    <property type="match status" value="1"/>
</dbReference>
<feature type="coiled-coil region" evidence="1">
    <location>
        <begin position="57"/>
        <end position="105"/>
    </location>
</feature>
<gene>
    <name evidence="4" type="primary">envC_7</name>
    <name evidence="4" type="ORF">GALL_202000</name>
</gene>
<keyword evidence="4" id="KW-0378">Hydrolase</keyword>
<feature type="coiled-coil region" evidence="1">
    <location>
        <begin position="201"/>
        <end position="228"/>
    </location>
</feature>
<name>A0A1J5RQ41_9ZZZZ</name>
<accession>A0A1J5RQ41</accession>
<dbReference type="InterPro" id="IPR050570">
    <property type="entry name" value="Cell_wall_metabolism_enzyme"/>
</dbReference>
<feature type="region of interest" description="Disordered" evidence="2">
    <location>
        <begin position="237"/>
        <end position="266"/>
    </location>
</feature>
<feature type="domain" description="M23ase beta-sheet core" evidence="3">
    <location>
        <begin position="299"/>
        <end position="392"/>
    </location>
</feature>
<evidence type="ECO:0000313" key="4">
    <source>
        <dbReference type="EMBL" id="OIQ97730.1"/>
    </source>
</evidence>
<dbReference type="PANTHER" id="PTHR21666">
    <property type="entry name" value="PEPTIDASE-RELATED"/>
    <property type="match status" value="1"/>
</dbReference>
<comment type="caution">
    <text evidence="4">The sequence shown here is derived from an EMBL/GenBank/DDBJ whole genome shotgun (WGS) entry which is preliminary data.</text>
</comment>
<proteinExistence type="predicted"/>
<evidence type="ECO:0000256" key="1">
    <source>
        <dbReference type="SAM" id="Coils"/>
    </source>
</evidence>
<dbReference type="CDD" id="cd12797">
    <property type="entry name" value="M23_peptidase"/>
    <property type="match status" value="1"/>
</dbReference>
<sequence length="399" mass="43676">MLGLAALALVLVAGQAHAAPAAEVKRQQLKHLHGRIRTLSRDLAESEATRSKTAGELKAAEAAISDINRSLSQLAGQRDRVATELADLAQQSQHLETQIAAQQAQLAKMLYRQYVDGETDTLQMLLAGADPNQAARDFHYLSLLSRARAELLHQLHGTLNEKQRLTEATRTKHDELDAIEHQQQQQRAALLERQQQRQAVLAKISGRIEKQKRQIDTLKRDEKRLAMLIKRLSRIARKPARARPPARRGAQTELRNEHLPEASGFSGHFSGLRGRLRLPARGEVTNRFGASRAGGGATWKGLFIRAAAGAEVRAVAPGRVVFAGSLRGFGKLIIVDHGDGYLSVYGNNQSLARKVGDKVAGGDQLATVGNSGGNPESGLYFELRYQGLAIDPLKWVNLK</sequence>
<dbReference type="Gene3D" id="2.70.70.10">
    <property type="entry name" value="Glucose Permease (Domain IIA)"/>
    <property type="match status" value="1"/>
</dbReference>
<reference evidence="4" key="1">
    <citation type="submission" date="2016-10" db="EMBL/GenBank/DDBJ databases">
        <title>Sequence of Gallionella enrichment culture.</title>
        <authorList>
            <person name="Poehlein A."/>
            <person name="Muehling M."/>
            <person name="Daniel R."/>
        </authorList>
    </citation>
    <scope>NUCLEOTIDE SEQUENCE</scope>
</reference>
<dbReference type="SUPFAM" id="SSF51261">
    <property type="entry name" value="Duplicated hybrid motif"/>
    <property type="match status" value="1"/>
</dbReference>
<dbReference type="GO" id="GO:0004222">
    <property type="term" value="F:metalloendopeptidase activity"/>
    <property type="evidence" value="ECO:0007669"/>
    <property type="project" value="TreeGrafter"/>
</dbReference>
<evidence type="ECO:0000256" key="2">
    <source>
        <dbReference type="SAM" id="MobiDB-lite"/>
    </source>
</evidence>
<dbReference type="PANTHER" id="PTHR21666:SF270">
    <property type="entry name" value="MUREIN HYDROLASE ACTIVATOR ENVC"/>
    <property type="match status" value="1"/>
</dbReference>
<evidence type="ECO:0000259" key="3">
    <source>
        <dbReference type="Pfam" id="PF01551"/>
    </source>
</evidence>
<dbReference type="InterPro" id="IPR011055">
    <property type="entry name" value="Dup_hybrid_motif"/>
</dbReference>
<protein>
    <submittedName>
        <fullName evidence="4">Murein hydrolase activator EnvC</fullName>
    </submittedName>
</protein>
<dbReference type="EMBL" id="MLJW01000128">
    <property type="protein sequence ID" value="OIQ97730.1"/>
    <property type="molecule type" value="Genomic_DNA"/>
</dbReference>
<dbReference type="InterPro" id="IPR016047">
    <property type="entry name" value="M23ase_b-sheet_dom"/>
</dbReference>
<dbReference type="FunFam" id="2.70.70.10:FF:000003">
    <property type="entry name" value="Murein hydrolase activator EnvC"/>
    <property type="match status" value="1"/>
</dbReference>
<dbReference type="AlphaFoldDB" id="A0A1J5RQ41"/>